<evidence type="ECO:0000313" key="11">
    <source>
        <dbReference type="Proteomes" id="UP001058533"/>
    </source>
</evidence>
<evidence type="ECO:0000256" key="5">
    <source>
        <dbReference type="ARBA" id="ARBA00023163"/>
    </source>
</evidence>
<evidence type="ECO:0000256" key="7">
    <source>
        <dbReference type="PROSITE-ProRule" id="PRU01091"/>
    </source>
</evidence>
<dbReference type="SUPFAM" id="SSF52172">
    <property type="entry name" value="CheY-like"/>
    <property type="match status" value="1"/>
</dbReference>
<feature type="DNA-binding region" description="OmpR/PhoB-type" evidence="7">
    <location>
        <begin position="145"/>
        <end position="243"/>
    </location>
</feature>
<dbReference type="PROSITE" id="PS50110">
    <property type="entry name" value="RESPONSE_REGULATORY"/>
    <property type="match status" value="1"/>
</dbReference>
<keyword evidence="3" id="KW-0805">Transcription regulation</keyword>
<dbReference type="Pfam" id="PF00072">
    <property type="entry name" value="Response_reg"/>
    <property type="match status" value="1"/>
</dbReference>
<dbReference type="CDD" id="cd00383">
    <property type="entry name" value="trans_reg_C"/>
    <property type="match status" value="1"/>
</dbReference>
<dbReference type="Proteomes" id="UP001058533">
    <property type="component" value="Chromosome"/>
</dbReference>
<keyword evidence="1 6" id="KW-0597">Phosphoprotein</keyword>
<dbReference type="Pfam" id="PF00486">
    <property type="entry name" value="Trans_reg_C"/>
    <property type="match status" value="1"/>
</dbReference>
<feature type="domain" description="OmpR/PhoB-type" evidence="9">
    <location>
        <begin position="145"/>
        <end position="243"/>
    </location>
</feature>
<dbReference type="PANTHER" id="PTHR48111:SF1">
    <property type="entry name" value="TWO-COMPONENT RESPONSE REGULATOR ORR33"/>
    <property type="match status" value="1"/>
</dbReference>
<proteinExistence type="predicted"/>
<keyword evidence="4 7" id="KW-0238">DNA-binding</keyword>
<evidence type="ECO:0000256" key="1">
    <source>
        <dbReference type="ARBA" id="ARBA00022553"/>
    </source>
</evidence>
<dbReference type="Gene3D" id="3.40.50.2300">
    <property type="match status" value="1"/>
</dbReference>
<evidence type="ECO:0000256" key="4">
    <source>
        <dbReference type="ARBA" id="ARBA00023125"/>
    </source>
</evidence>
<protein>
    <submittedName>
        <fullName evidence="10">Response regulator transcription factor</fullName>
    </submittedName>
</protein>
<keyword evidence="11" id="KW-1185">Reference proteome</keyword>
<dbReference type="InterPro" id="IPR011006">
    <property type="entry name" value="CheY-like_superfamily"/>
</dbReference>
<dbReference type="InterPro" id="IPR036388">
    <property type="entry name" value="WH-like_DNA-bd_sf"/>
</dbReference>
<keyword evidence="5" id="KW-0804">Transcription</keyword>
<gene>
    <name evidence="10" type="ORF">NMP03_02695</name>
</gene>
<evidence type="ECO:0000256" key="2">
    <source>
        <dbReference type="ARBA" id="ARBA00023012"/>
    </source>
</evidence>
<keyword evidence="2" id="KW-0902">Two-component regulatory system</keyword>
<dbReference type="InterPro" id="IPR001789">
    <property type="entry name" value="Sig_transdc_resp-reg_receiver"/>
</dbReference>
<dbReference type="PANTHER" id="PTHR48111">
    <property type="entry name" value="REGULATOR OF RPOS"/>
    <property type="match status" value="1"/>
</dbReference>
<dbReference type="InterPro" id="IPR039420">
    <property type="entry name" value="WalR-like"/>
</dbReference>
<evidence type="ECO:0000259" key="8">
    <source>
        <dbReference type="PROSITE" id="PS50110"/>
    </source>
</evidence>
<feature type="domain" description="Response regulatory" evidence="8">
    <location>
        <begin position="16"/>
        <end position="130"/>
    </location>
</feature>
<name>A0ABY5LEM3_9SPHN</name>
<dbReference type="SMART" id="SM00862">
    <property type="entry name" value="Trans_reg_C"/>
    <property type="match status" value="1"/>
</dbReference>
<evidence type="ECO:0000256" key="3">
    <source>
        <dbReference type="ARBA" id="ARBA00023015"/>
    </source>
</evidence>
<evidence type="ECO:0000256" key="6">
    <source>
        <dbReference type="PROSITE-ProRule" id="PRU00169"/>
    </source>
</evidence>
<dbReference type="SMART" id="SM00448">
    <property type="entry name" value="REC"/>
    <property type="match status" value="1"/>
</dbReference>
<dbReference type="PROSITE" id="PS51755">
    <property type="entry name" value="OMPR_PHOB"/>
    <property type="match status" value="1"/>
</dbReference>
<dbReference type="InterPro" id="IPR016032">
    <property type="entry name" value="Sig_transdc_resp-reg_C-effctor"/>
</dbReference>
<sequence>MMLAKNPLAAPINGARIAIVSPDRNRYAKLSVQLAAAGFAVDYLPPTPSTVRTLASSTPPLVVLDHPGPGTAMTRALQSIRGSLSQPSVIVLSPVGDLGSRIACLELGADDCVGKSCSDRELYARINAIWRRRTPIAGAAVRQAGKIGRFSRWEIDFIEQLMKRDTVIRRDFTPLDFRLLSVLLRHAQKVVDRTVFFDALGITDAERRKRSIDVAISRLRKKLEAEGEEVIRTVHRRGYLFLPIVQWTA</sequence>
<dbReference type="SUPFAM" id="SSF46894">
    <property type="entry name" value="C-terminal effector domain of the bipartite response regulators"/>
    <property type="match status" value="1"/>
</dbReference>
<reference evidence="10" key="1">
    <citation type="submission" date="2022-07" db="EMBL/GenBank/DDBJ databases">
        <title>Sphingomonas sp. nov., a novel bacterium isolated from the north slope of the Mount Everest.</title>
        <authorList>
            <person name="Cui X."/>
            <person name="Liu Y."/>
        </authorList>
    </citation>
    <scope>NUCLEOTIDE SEQUENCE</scope>
    <source>
        <strain evidence="10">S5-59</strain>
    </source>
</reference>
<evidence type="ECO:0000313" key="10">
    <source>
        <dbReference type="EMBL" id="UUL83161.1"/>
    </source>
</evidence>
<dbReference type="InterPro" id="IPR001867">
    <property type="entry name" value="OmpR/PhoB-type_DNA-bd"/>
</dbReference>
<feature type="modified residue" description="4-aspartylphosphate" evidence="6">
    <location>
        <position position="65"/>
    </location>
</feature>
<accession>A0ABY5LEM3</accession>
<organism evidence="10 11">
    <name type="scientific">Sphingomonas qomolangmaensis</name>
    <dbReference type="NCBI Taxonomy" id="2918765"/>
    <lineage>
        <taxon>Bacteria</taxon>
        <taxon>Pseudomonadati</taxon>
        <taxon>Pseudomonadota</taxon>
        <taxon>Alphaproteobacteria</taxon>
        <taxon>Sphingomonadales</taxon>
        <taxon>Sphingomonadaceae</taxon>
        <taxon>Sphingomonas</taxon>
    </lineage>
</organism>
<dbReference type="EMBL" id="CP101740">
    <property type="protein sequence ID" value="UUL83161.1"/>
    <property type="molecule type" value="Genomic_DNA"/>
</dbReference>
<evidence type="ECO:0000259" key="9">
    <source>
        <dbReference type="PROSITE" id="PS51755"/>
    </source>
</evidence>
<dbReference type="Gene3D" id="1.10.10.10">
    <property type="entry name" value="Winged helix-like DNA-binding domain superfamily/Winged helix DNA-binding domain"/>
    <property type="match status" value="1"/>
</dbReference>
<dbReference type="RefSeq" id="WP_256507005.1">
    <property type="nucleotide sequence ID" value="NZ_CP101740.1"/>
</dbReference>